<dbReference type="EMBL" id="MTYJ01000086">
    <property type="protein sequence ID" value="OQV15658.1"/>
    <property type="molecule type" value="Genomic_DNA"/>
</dbReference>
<evidence type="ECO:0000256" key="11">
    <source>
        <dbReference type="ARBA" id="ARBA00031762"/>
    </source>
</evidence>
<dbReference type="Gene3D" id="3.30.40.10">
    <property type="entry name" value="Zinc/RING finger domain, C3HC4 (zinc finger)"/>
    <property type="match status" value="2"/>
</dbReference>
<dbReference type="InterPro" id="IPR017907">
    <property type="entry name" value="Znf_RING_CS"/>
</dbReference>
<keyword evidence="5" id="KW-0808">Transferase</keyword>
<dbReference type="OrthoDB" id="1630758at2759"/>
<evidence type="ECO:0000256" key="7">
    <source>
        <dbReference type="ARBA" id="ARBA00022771"/>
    </source>
</evidence>
<dbReference type="InterPro" id="IPR037255">
    <property type="entry name" value="NRDP1_C"/>
</dbReference>
<keyword evidence="8" id="KW-0833">Ubl conjugation pathway</keyword>
<evidence type="ECO:0000256" key="4">
    <source>
        <dbReference type="ARBA" id="ARBA00015711"/>
    </source>
</evidence>
<evidence type="ECO:0000256" key="5">
    <source>
        <dbReference type="ARBA" id="ARBA00022679"/>
    </source>
</evidence>
<dbReference type="Pfam" id="PF13923">
    <property type="entry name" value="zf-C3HC4_2"/>
    <property type="match status" value="1"/>
</dbReference>
<gene>
    <name evidence="15" type="ORF">BV898_10245</name>
</gene>
<organism evidence="15 16">
    <name type="scientific">Hypsibius exemplaris</name>
    <name type="common">Freshwater tardigrade</name>
    <dbReference type="NCBI Taxonomy" id="2072580"/>
    <lineage>
        <taxon>Eukaryota</taxon>
        <taxon>Metazoa</taxon>
        <taxon>Ecdysozoa</taxon>
        <taxon>Tardigrada</taxon>
        <taxon>Eutardigrada</taxon>
        <taxon>Parachela</taxon>
        <taxon>Hypsibioidea</taxon>
        <taxon>Hypsibiidae</taxon>
        <taxon>Hypsibius</taxon>
    </lineage>
</organism>
<evidence type="ECO:0000256" key="6">
    <source>
        <dbReference type="ARBA" id="ARBA00022723"/>
    </source>
</evidence>
<sequence length="321" mass="35947">MGFDIDRFEDPDSVDRELICSICGGVFENPVELESCEHVFCSACIERWLLESSKCPIDRKSVHSKSGNTPRAAPRIFRTLLQRMRIRCTFHEHGCGELLALDNVDRHQGTCVHNPEGLVICDKGCGANYKKSEKWEHNCVGILRAKLDEAFGLISHMGTEITDLKQKVKHLEEQNRGQRRAPPSLRPEVIADWAGQLTLAQVTYWGGLISTPDIFLQTQVKDALEQSCAATNCPLELIESLMSHSHERAWPPGLKTLEKRLFNRTIYEAYACRRVPGSQAVVILSQDNRHMSDDMILHPGLVVIFAHGVEDTDAAFSSGSP</sequence>
<dbReference type="GO" id="GO:0043122">
    <property type="term" value="P:regulation of canonical NF-kappaB signal transduction"/>
    <property type="evidence" value="ECO:0007669"/>
    <property type="project" value="TreeGrafter"/>
</dbReference>
<dbReference type="SUPFAM" id="SSF57850">
    <property type="entry name" value="RING/U-box"/>
    <property type="match status" value="1"/>
</dbReference>
<evidence type="ECO:0000256" key="2">
    <source>
        <dbReference type="ARBA" id="ARBA00004906"/>
    </source>
</evidence>
<evidence type="ECO:0000313" key="16">
    <source>
        <dbReference type="Proteomes" id="UP000192578"/>
    </source>
</evidence>
<keyword evidence="7 12" id="KW-0863">Zinc-finger</keyword>
<keyword evidence="13" id="KW-0175">Coiled coil</keyword>
<dbReference type="PANTHER" id="PTHR10131:SF157">
    <property type="entry name" value="RECEPTOR-ASSOCIATED FACTOR, PUTATIVE-RELATED"/>
    <property type="match status" value="1"/>
</dbReference>
<dbReference type="Proteomes" id="UP000192578">
    <property type="component" value="Unassembled WGS sequence"/>
</dbReference>
<dbReference type="GO" id="GO:0016567">
    <property type="term" value="P:protein ubiquitination"/>
    <property type="evidence" value="ECO:0007669"/>
    <property type="project" value="UniProtKB-UniPathway"/>
</dbReference>
<comment type="catalytic activity">
    <reaction evidence="1">
        <text>S-ubiquitinyl-[E2 ubiquitin-conjugating enzyme]-L-cysteine + [acceptor protein]-L-lysine = [E2 ubiquitin-conjugating enzyme]-L-cysteine + N(6)-ubiquitinyl-[acceptor protein]-L-lysine.</text>
        <dbReference type="EC" id="2.3.2.27"/>
    </reaction>
</comment>
<evidence type="ECO:0000256" key="13">
    <source>
        <dbReference type="SAM" id="Coils"/>
    </source>
</evidence>
<dbReference type="GO" id="GO:0008270">
    <property type="term" value="F:zinc ion binding"/>
    <property type="evidence" value="ECO:0007669"/>
    <property type="project" value="UniProtKB-KW"/>
</dbReference>
<dbReference type="PROSITE" id="PS00518">
    <property type="entry name" value="ZF_RING_1"/>
    <property type="match status" value="1"/>
</dbReference>
<dbReference type="Pfam" id="PF08941">
    <property type="entry name" value="USP8_interact"/>
    <property type="match status" value="1"/>
</dbReference>
<dbReference type="PANTHER" id="PTHR10131">
    <property type="entry name" value="TNF RECEPTOR ASSOCIATED FACTOR"/>
    <property type="match status" value="1"/>
</dbReference>
<feature type="domain" description="RING-type" evidence="14">
    <location>
        <begin position="20"/>
        <end position="59"/>
    </location>
</feature>
<dbReference type="SUPFAM" id="SSF160088">
    <property type="entry name" value="NRDP1 C-terminal domain-like"/>
    <property type="match status" value="1"/>
</dbReference>
<dbReference type="InterPro" id="IPR013083">
    <property type="entry name" value="Znf_RING/FYVE/PHD"/>
</dbReference>
<keyword evidence="6" id="KW-0479">Metal-binding</keyword>
<dbReference type="SUPFAM" id="SSF49599">
    <property type="entry name" value="TRAF domain-like"/>
    <property type="match status" value="1"/>
</dbReference>
<reference evidence="16" key="1">
    <citation type="submission" date="2017-01" db="EMBL/GenBank/DDBJ databases">
        <title>Comparative genomics of anhydrobiosis in the tardigrade Hypsibius dujardini.</title>
        <authorList>
            <person name="Yoshida Y."/>
            <person name="Koutsovoulos G."/>
            <person name="Laetsch D."/>
            <person name="Stevens L."/>
            <person name="Kumar S."/>
            <person name="Horikawa D."/>
            <person name="Ishino K."/>
            <person name="Komine S."/>
            <person name="Tomita M."/>
            <person name="Blaxter M."/>
            <person name="Arakawa K."/>
        </authorList>
    </citation>
    <scope>NUCLEOTIDE SEQUENCE [LARGE SCALE GENOMIC DNA]</scope>
    <source>
        <strain evidence="16">Z151</strain>
    </source>
</reference>
<proteinExistence type="predicted"/>
<dbReference type="InterPro" id="IPR001841">
    <property type="entry name" value="Znf_RING"/>
</dbReference>
<dbReference type="UniPathway" id="UPA00143"/>
<name>A0A1W0WKB5_HYPEX</name>
<comment type="pathway">
    <text evidence="2">Protein modification; protein ubiquitination.</text>
</comment>
<comment type="caution">
    <text evidence="15">The sequence shown here is derived from an EMBL/GenBank/DDBJ whole genome shotgun (WGS) entry which is preliminary data.</text>
</comment>
<evidence type="ECO:0000256" key="3">
    <source>
        <dbReference type="ARBA" id="ARBA00012483"/>
    </source>
</evidence>
<dbReference type="EC" id="2.3.2.27" evidence="3"/>
<feature type="coiled-coil region" evidence="13">
    <location>
        <begin position="154"/>
        <end position="181"/>
    </location>
</feature>
<dbReference type="SMART" id="SM00184">
    <property type="entry name" value="RING"/>
    <property type="match status" value="1"/>
</dbReference>
<keyword evidence="9" id="KW-0862">Zinc</keyword>
<evidence type="ECO:0000256" key="10">
    <source>
        <dbReference type="ARBA" id="ARBA00030556"/>
    </source>
</evidence>
<dbReference type="AlphaFoldDB" id="A0A1W0WKB5"/>
<keyword evidence="16" id="KW-1185">Reference proteome</keyword>
<protein>
    <recommendedName>
        <fullName evidence="4">E3 ubiquitin-protein ligase NRDP1</fullName>
        <ecNumber evidence="3">2.3.2.27</ecNumber>
    </recommendedName>
    <alternativeName>
        <fullName evidence="10">RING finger protein 41</fullName>
    </alternativeName>
    <alternativeName>
        <fullName evidence="11">RING-type E3 ubiquitin transferase NRDP1</fullName>
    </alternativeName>
</protein>
<evidence type="ECO:0000256" key="8">
    <source>
        <dbReference type="ARBA" id="ARBA00022786"/>
    </source>
</evidence>
<evidence type="ECO:0000256" key="9">
    <source>
        <dbReference type="ARBA" id="ARBA00022833"/>
    </source>
</evidence>
<dbReference type="GO" id="GO:0061630">
    <property type="term" value="F:ubiquitin protein ligase activity"/>
    <property type="evidence" value="ECO:0007669"/>
    <property type="project" value="UniProtKB-EC"/>
</dbReference>
<evidence type="ECO:0000313" key="15">
    <source>
        <dbReference type="EMBL" id="OQV15658.1"/>
    </source>
</evidence>
<evidence type="ECO:0000259" key="14">
    <source>
        <dbReference type="PROSITE" id="PS50089"/>
    </source>
</evidence>
<evidence type="ECO:0000256" key="1">
    <source>
        <dbReference type="ARBA" id="ARBA00000900"/>
    </source>
</evidence>
<dbReference type="PROSITE" id="PS50089">
    <property type="entry name" value="ZF_RING_2"/>
    <property type="match status" value="1"/>
</dbReference>
<accession>A0A1W0WKB5</accession>
<dbReference type="InterPro" id="IPR015036">
    <property type="entry name" value="NRDP1"/>
</dbReference>
<evidence type="ECO:0000256" key="12">
    <source>
        <dbReference type="PROSITE-ProRule" id="PRU00175"/>
    </source>
</evidence>